<reference evidence="1 2" key="1">
    <citation type="journal article" date="2016" name="G3 (Bethesda)">
        <title>First Draft Assembly and Annotation of the Genome of a California Endemic Oak Quercus lobata Nee (Fagaceae).</title>
        <authorList>
            <person name="Sork V.L."/>
            <person name="Fitz-Gibbon S.T."/>
            <person name="Puiu D."/>
            <person name="Crepeau M."/>
            <person name="Gugger P.F."/>
            <person name="Sherman R."/>
            <person name="Stevens K."/>
            <person name="Langley C.H."/>
            <person name="Pellegrini M."/>
            <person name="Salzberg S.L."/>
        </authorList>
    </citation>
    <scope>NUCLEOTIDE SEQUENCE [LARGE SCALE GENOMIC DNA]</scope>
    <source>
        <strain evidence="1 2">cv. SW786</strain>
    </source>
</reference>
<reference evidence="1" key="2">
    <citation type="submission" date="2021-01" db="UniProtKB">
        <authorList>
            <consortium name="EnsemblPlants"/>
        </authorList>
    </citation>
    <scope>IDENTIFICATION</scope>
</reference>
<evidence type="ECO:0000313" key="2">
    <source>
        <dbReference type="Proteomes" id="UP000594261"/>
    </source>
</evidence>
<accession>A0A7N2QXK0</accession>
<dbReference type="Gramene" id="QL01p024770:mrna">
    <property type="protein sequence ID" value="QL01p024770:mrna:CDS:4"/>
    <property type="gene ID" value="QL01p024770"/>
</dbReference>
<keyword evidence="2" id="KW-1185">Reference proteome</keyword>
<dbReference type="EnsemblPlants" id="QL01p024770:mrna">
    <property type="protein sequence ID" value="QL01p024770:mrna:CDS:4"/>
    <property type="gene ID" value="QL01p024770"/>
</dbReference>
<dbReference type="EMBL" id="LRBV02000001">
    <property type="status" value="NOT_ANNOTATED_CDS"/>
    <property type="molecule type" value="Genomic_DNA"/>
</dbReference>
<organism evidence="1 2">
    <name type="scientific">Quercus lobata</name>
    <name type="common">Valley oak</name>
    <dbReference type="NCBI Taxonomy" id="97700"/>
    <lineage>
        <taxon>Eukaryota</taxon>
        <taxon>Viridiplantae</taxon>
        <taxon>Streptophyta</taxon>
        <taxon>Embryophyta</taxon>
        <taxon>Tracheophyta</taxon>
        <taxon>Spermatophyta</taxon>
        <taxon>Magnoliopsida</taxon>
        <taxon>eudicotyledons</taxon>
        <taxon>Gunneridae</taxon>
        <taxon>Pentapetalae</taxon>
        <taxon>rosids</taxon>
        <taxon>fabids</taxon>
        <taxon>Fagales</taxon>
        <taxon>Fagaceae</taxon>
        <taxon>Quercus</taxon>
    </lineage>
</organism>
<dbReference type="AlphaFoldDB" id="A0A7N2QXK0"/>
<protein>
    <submittedName>
        <fullName evidence="1">Uncharacterized protein</fullName>
    </submittedName>
</protein>
<dbReference type="Proteomes" id="UP000594261">
    <property type="component" value="Chromosome 1"/>
</dbReference>
<evidence type="ECO:0000313" key="1">
    <source>
        <dbReference type="EnsemblPlants" id="QL01p024770:mrna:CDS:4"/>
    </source>
</evidence>
<name>A0A7N2QXK0_QUELO</name>
<sequence>MEPLATRYPIGDSVTMASQFLYGIPFPFASTSTHPNHGCMLCSDGLIPGGLVFDLVMEVWDPPDTINLGMMCSARVTSRSHCTEFTSLGMEGFGKTTISDKKIDTIIQISNLLWYTDLLEN</sequence>
<proteinExistence type="predicted"/>
<dbReference type="InParanoid" id="A0A7N2QXK0"/>